<organism evidence="4 5">
    <name type="scientific">Arenibacter algicola</name>
    <dbReference type="NCBI Taxonomy" id="616991"/>
    <lineage>
        <taxon>Bacteria</taxon>
        <taxon>Pseudomonadati</taxon>
        <taxon>Bacteroidota</taxon>
        <taxon>Flavobacteriia</taxon>
        <taxon>Flavobacteriales</taxon>
        <taxon>Flavobacteriaceae</taxon>
        <taxon>Arenibacter</taxon>
    </lineage>
</organism>
<feature type="transmembrane region" description="Helical" evidence="1">
    <location>
        <begin position="78"/>
        <end position="99"/>
    </location>
</feature>
<dbReference type="Pfam" id="PF04773">
    <property type="entry name" value="FecR"/>
    <property type="match status" value="1"/>
</dbReference>
<evidence type="ECO:0000259" key="3">
    <source>
        <dbReference type="Pfam" id="PF16344"/>
    </source>
</evidence>
<protein>
    <submittedName>
        <fullName evidence="4">FecR family protein</fullName>
    </submittedName>
</protein>
<evidence type="ECO:0000256" key="1">
    <source>
        <dbReference type="SAM" id="Phobius"/>
    </source>
</evidence>
<dbReference type="RefSeq" id="WP_142190809.1">
    <property type="nucleotide sequence ID" value="NZ_VHIF01000001.1"/>
</dbReference>
<evidence type="ECO:0000313" key="5">
    <source>
        <dbReference type="Proteomes" id="UP000315363"/>
    </source>
</evidence>
<dbReference type="PANTHER" id="PTHR30273:SF2">
    <property type="entry name" value="PROTEIN FECR"/>
    <property type="match status" value="1"/>
</dbReference>
<keyword evidence="1" id="KW-0812">Transmembrane</keyword>
<dbReference type="Pfam" id="PF16344">
    <property type="entry name" value="FecR_C"/>
    <property type="match status" value="1"/>
</dbReference>
<name>A0ABY3AHJ4_9FLAO</name>
<dbReference type="Gene3D" id="3.55.50.30">
    <property type="match status" value="1"/>
</dbReference>
<feature type="domain" description="FecR protein" evidence="2">
    <location>
        <begin position="166"/>
        <end position="261"/>
    </location>
</feature>
<feature type="domain" description="Protein FecR C-terminal" evidence="3">
    <location>
        <begin position="309"/>
        <end position="376"/>
    </location>
</feature>
<reference evidence="4 5" key="1">
    <citation type="submission" date="2019-06" db="EMBL/GenBank/DDBJ databases">
        <title>A large-scale integrated study on North Sea by COGITO (Coastal Microbe Genomic &amp; Taxonomic Observatory).</title>
        <authorList>
            <person name="Teeling H."/>
        </authorList>
    </citation>
    <scope>NUCLEOTIDE SEQUENCE [LARGE SCALE GENOMIC DNA]</scope>
    <source>
        <strain evidence="4 5">MAR_2009_79</strain>
    </source>
</reference>
<gene>
    <name evidence="4" type="ORF">GQ41_4243</name>
</gene>
<dbReference type="Proteomes" id="UP000315363">
    <property type="component" value="Unassembled WGS sequence"/>
</dbReference>
<sequence>MKKNITKLLLGTITEMEIIELRNWLKDPANQVILESYIRDYHDLNLATLENNLDEAYDKVANQIGFKEKPVKKLFPKWIKIAAAIGFLFGLGLVYQQFFVTEQEHCSLRPHDEPITLELENGTVQTIDVNGQKEVRDSEGNIVGAQKQNQISYSQVSQKEELVFNTLKIPNGKKFQLELSDGTLVYLNAGSSLRYPVNFLREGLRQVFLSGEAYFDVAKNESNPFIVNIDELDVKVLGTEFNVSAYQEDKKIDVVLVEGAVSLEHNNEVEGDIVSLSPGQKGSCNRGSKGITVKEVNTDLYTSWMQGHLVFRNLTFDQILTKLERHYSIEIENTNIVLGQEIFNASFNEVSIEEVLSYFNDIHAIDYSILNNQVIIK</sequence>
<evidence type="ECO:0000313" key="4">
    <source>
        <dbReference type="EMBL" id="TQO39564.1"/>
    </source>
</evidence>
<dbReference type="InterPro" id="IPR006860">
    <property type="entry name" value="FecR"/>
</dbReference>
<keyword evidence="1" id="KW-0472">Membrane</keyword>
<dbReference type="InterPro" id="IPR032508">
    <property type="entry name" value="FecR_C"/>
</dbReference>
<proteinExistence type="predicted"/>
<accession>A0ABY3AHJ4</accession>
<keyword evidence="1" id="KW-1133">Transmembrane helix</keyword>
<comment type="caution">
    <text evidence="4">The sequence shown here is derived from an EMBL/GenBank/DDBJ whole genome shotgun (WGS) entry which is preliminary data.</text>
</comment>
<dbReference type="Gene3D" id="2.60.120.1440">
    <property type="match status" value="1"/>
</dbReference>
<keyword evidence="5" id="KW-1185">Reference proteome</keyword>
<dbReference type="InterPro" id="IPR012373">
    <property type="entry name" value="Ferrdict_sens_TM"/>
</dbReference>
<dbReference type="EMBL" id="VHIF01000001">
    <property type="protein sequence ID" value="TQO39564.1"/>
    <property type="molecule type" value="Genomic_DNA"/>
</dbReference>
<dbReference type="PANTHER" id="PTHR30273">
    <property type="entry name" value="PERIPLASMIC SIGNAL SENSOR AND SIGMA FACTOR ACTIVATOR FECR-RELATED"/>
    <property type="match status" value="1"/>
</dbReference>
<evidence type="ECO:0000259" key="2">
    <source>
        <dbReference type="Pfam" id="PF04773"/>
    </source>
</evidence>